<dbReference type="SUPFAM" id="SSF103657">
    <property type="entry name" value="BAR/IMD domain-like"/>
    <property type="match status" value="1"/>
</dbReference>
<dbReference type="Gramene" id="evm.model.08.1756">
    <property type="protein sequence ID" value="cds.evm.model.08.1756"/>
    <property type="gene ID" value="evm.TU.08.1756"/>
</dbReference>
<evidence type="ECO:0000313" key="8">
    <source>
        <dbReference type="EnsemblPlants" id="cds.evm.model.08.1756"/>
    </source>
</evidence>
<dbReference type="GO" id="GO:0003676">
    <property type="term" value="F:nucleic acid binding"/>
    <property type="evidence" value="ECO:0007669"/>
    <property type="project" value="InterPro"/>
</dbReference>
<dbReference type="PROSITE" id="PS50002">
    <property type="entry name" value="SH3"/>
    <property type="match status" value="1"/>
</dbReference>
<sequence length="1077" mass="118530">MDAIRKQASRLRDQVARQQQAVFKQFGGGGYGGSDNLVTDEAELTQHQKLEKLYISTRAGKHYQRDIVRGVEGYIVTGSKQVEIGTKLSEDSRKYGAENTCTSGATLSRAALNYGRARAQMEKERGNLIKALGTQVAEPLRAMVMGAPLEDARHLAQRYDRLRQEAEAQAIEVLKRQTRARETPGNSESVMKLEAAEAKLEDLKSNMAILGKEAASAMAAVEFQQQRLTLQRLITMVEAERSYHQRILQILDQLEGEMLSERQRIEAAPTPAVDNTMPPPPPYEEVNGVYASDTPNGQANSMDYFLGEVLHSYEAESDVELNLSIGDYVVVRKVTNNGWAEGECKGRAGWFPFGYVERRDRVLASKGWYLHKDGSSTKDGQGGFLHEDRFSTKDERIDPPPKRVKDDLASVPMSAVVMGTVLLSLLRRLSTTALSQPFMEPVIATKPLLKGKRFTCLETTVSLAPCASSLKALSTLCLYGKLVAPMFVDEGVLADFVVKHWKKKVTVMALAENAKTSNCYEFGFDAAEDRDWVLQNGPWCFRGYNLVLKAWAPRTTEPVVFHHLRIWMQIHNLLQEYFSTENGNLLGKLAGKVVKVDLEDEKPALWGYFLRVLVDIEFEKPLVSGCFFDLSSGVKLWLQFKYENIGIFCYKCGVLGHQRKGCKLSSPVMIENSDDISFPMFGPWLSPFSVYGDVFSAPKPSGAPGWLAMMMVRGGQTRTQGMKARVPHPVRAVDGIGGDRLQPPGFSKMRRSRISIKTTTRPVEAAGSEDAEQAVGLPRPPSTVPAQTVAIYGNKGDDGQVFGEKGTATNLVMAIEGRHASGVRMNLNLEKEAIKEVGVGPSDGGPSSFGGPVVGSNKIMGPLGLFGFQSEKDKNGGGPLQANKDLFLNGFGDKAQSTNSLGQREPTGTDGNELMKEDGLGVVRDGDEQSALAHFFEAQEQLLYDLKHFGKLDLYEIKNIGGDIAVLTTSETNGRTTPFKKRKFEGSTSLCSRPHKLHRKSPGVVRDFPWDPVRPDLESKAVEEGPSKESSKSLSYTDGIMKNPLVGSFVIEDSDSYVSVHSSTPVEENVISPPQES</sequence>
<evidence type="ECO:0000259" key="6">
    <source>
        <dbReference type="PROSITE" id="PS50002"/>
    </source>
</evidence>
<feature type="coiled-coil region" evidence="4">
    <location>
        <begin position="149"/>
        <end position="213"/>
    </location>
</feature>
<feature type="domain" description="SH3" evidence="6">
    <location>
        <begin position="302"/>
        <end position="361"/>
    </location>
</feature>
<evidence type="ECO:0000313" key="9">
    <source>
        <dbReference type="Proteomes" id="UP000596661"/>
    </source>
</evidence>
<dbReference type="AlphaFoldDB" id="A0A803Q9P6"/>
<dbReference type="InterPro" id="IPR001878">
    <property type="entry name" value="Znf_CCHC"/>
</dbReference>
<dbReference type="InterPro" id="IPR025558">
    <property type="entry name" value="DUF4283"/>
</dbReference>
<protein>
    <submittedName>
        <fullName evidence="8">Uncharacterized protein</fullName>
    </submittedName>
</protein>
<dbReference type="PANTHER" id="PTHR31286:SF178">
    <property type="entry name" value="DUF4283 DOMAIN-CONTAINING PROTEIN"/>
    <property type="match status" value="1"/>
</dbReference>
<dbReference type="EnsemblPlants" id="evm.model.08.1756">
    <property type="protein sequence ID" value="cds.evm.model.08.1756"/>
    <property type="gene ID" value="evm.TU.08.1756"/>
</dbReference>
<keyword evidence="2" id="KW-0863">Zinc-finger</keyword>
<evidence type="ECO:0000256" key="5">
    <source>
        <dbReference type="SAM" id="MobiDB-lite"/>
    </source>
</evidence>
<dbReference type="Pfam" id="PF14604">
    <property type="entry name" value="SH3_9"/>
    <property type="match status" value="1"/>
</dbReference>
<evidence type="ECO:0000256" key="3">
    <source>
        <dbReference type="PROSITE-ProRule" id="PRU00192"/>
    </source>
</evidence>
<dbReference type="PANTHER" id="PTHR31286">
    <property type="entry name" value="GLYCINE-RICH CELL WALL STRUCTURAL PROTEIN 1.8-LIKE"/>
    <property type="match status" value="1"/>
</dbReference>
<feature type="region of interest" description="Disordered" evidence="5">
    <location>
        <begin position="1018"/>
        <end position="1039"/>
    </location>
</feature>
<organism evidence="8 9">
    <name type="scientific">Cannabis sativa</name>
    <name type="common">Hemp</name>
    <name type="synonym">Marijuana</name>
    <dbReference type="NCBI Taxonomy" id="3483"/>
    <lineage>
        <taxon>Eukaryota</taxon>
        <taxon>Viridiplantae</taxon>
        <taxon>Streptophyta</taxon>
        <taxon>Embryophyta</taxon>
        <taxon>Tracheophyta</taxon>
        <taxon>Spermatophyta</taxon>
        <taxon>Magnoliopsida</taxon>
        <taxon>eudicotyledons</taxon>
        <taxon>Gunneridae</taxon>
        <taxon>Pentapetalae</taxon>
        <taxon>rosids</taxon>
        <taxon>fabids</taxon>
        <taxon>Rosales</taxon>
        <taxon>Cannabaceae</taxon>
        <taxon>Cannabis</taxon>
    </lineage>
</organism>
<evidence type="ECO:0000259" key="7">
    <source>
        <dbReference type="PROSITE" id="PS50158"/>
    </source>
</evidence>
<keyword evidence="1 3" id="KW-0728">SH3 domain</keyword>
<dbReference type="EMBL" id="UZAU01000716">
    <property type="status" value="NOT_ANNOTATED_CDS"/>
    <property type="molecule type" value="Genomic_DNA"/>
</dbReference>
<dbReference type="CDD" id="cd07607">
    <property type="entry name" value="BAR_SH3P_plant"/>
    <property type="match status" value="1"/>
</dbReference>
<dbReference type="InterPro" id="IPR036028">
    <property type="entry name" value="SH3-like_dom_sf"/>
</dbReference>
<dbReference type="InterPro" id="IPR001452">
    <property type="entry name" value="SH3_domain"/>
</dbReference>
<evidence type="ECO:0000256" key="4">
    <source>
        <dbReference type="SAM" id="Coils"/>
    </source>
</evidence>
<dbReference type="Gene3D" id="2.30.30.40">
    <property type="entry name" value="SH3 Domains"/>
    <property type="match status" value="1"/>
</dbReference>
<feature type="region of interest" description="Disordered" evidence="5">
    <location>
        <begin position="759"/>
        <end position="783"/>
    </location>
</feature>
<feature type="compositionally biased region" description="Basic and acidic residues" evidence="5">
    <location>
        <begin position="1018"/>
        <end position="1031"/>
    </location>
</feature>
<dbReference type="InterPro" id="IPR027267">
    <property type="entry name" value="AH/BAR_dom_sf"/>
</dbReference>
<evidence type="ECO:0000256" key="2">
    <source>
        <dbReference type="PROSITE-ProRule" id="PRU00047"/>
    </source>
</evidence>
<dbReference type="GO" id="GO:0008270">
    <property type="term" value="F:zinc ion binding"/>
    <property type="evidence" value="ECO:0007669"/>
    <property type="project" value="UniProtKB-KW"/>
</dbReference>
<dbReference type="SUPFAM" id="SSF50044">
    <property type="entry name" value="SH3-domain"/>
    <property type="match status" value="1"/>
</dbReference>
<keyword evidence="2" id="KW-0479">Metal-binding</keyword>
<feature type="domain" description="CCHC-type" evidence="7">
    <location>
        <begin position="649"/>
        <end position="663"/>
    </location>
</feature>
<dbReference type="SMART" id="SM00326">
    <property type="entry name" value="SH3"/>
    <property type="match status" value="1"/>
</dbReference>
<dbReference type="InterPro" id="IPR025836">
    <property type="entry name" value="Zn_knuckle_CX2CX4HX4C"/>
</dbReference>
<reference evidence="8" key="2">
    <citation type="submission" date="2021-03" db="UniProtKB">
        <authorList>
            <consortium name="EnsemblPlants"/>
        </authorList>
    </citation>
    <scope>IDENTIFICATION</scope>
</reference>
<dbReference type="Pfam" id="PF14111">
    <property type="entry name" value="DUF4283"/>
    <property type="match status" value="1"/>
</dbReference>
<name>A0A803Q9P6_CANSA</name>
<feature type="region of interest" description="Disordered" evidence="5">
    <location>
        <begin position="895"/>
        <end position="914"/>
    </location>
</feature>
<dbReference type="Pfam" id="PF14392">
    <property type="entry name" value="zf-CCHC_4"/>
    <property type="match status" value="1"/>
</dbReference>
<dbReference type="PROSITE" id="PS50158">
    <property type="entry name" value="ZF_CCHC"/>
    <property type="match status" value="1"/>
</dbReference>
<proteinExistence type="predicted"/>
<dbReference type="Gene3D" id="1.20.1270.60">
    <property type="entry name" value="Arfaptin homology (AH) domain/BAR domain"/>
    <property type="match status" value="1"/>
</dbReference>
<accession>A0A803Q9P6</accession>
<keyword evidence="4" id="KW-0175">Coiled coil</keyword>
<keyword evidence="2" id="KW-0862">Zinc</keyword>
<dbReference type="InterPro" id="IPR040256">
    <property type="entry name" value="At4g02000-like"/>
</dbReference>
<keyword evidence="9" id="KW-1185">Reference proteome</keyword>
<reference evidence="8" key="1">
    <citation type="submission" date="2018-11" db="EMBL/GenBank/DDBJ databases">
        <authorList>
            <person name="Grassa J C."/>
        </authorList>
    </citation>
    <scope>NUCLEOTIDE SEQUENCE [LARGE SCALE GENOMIC DNA]</scope>
</reference>
<evidence type="ECO:0000256" key="1">
    <source>
        <dbReference type="ARBA" id="ARBA00022443"/>
    </source>
</evidence>
<dbReference type="Proteomes" id="UP000596661">
    <property type="component" value="Chromosome 8"/>
</dbReference>